<dbReference type="EMBL" id="FOSN01000030">
    <property type="protein sequence ID" value="SFK85416.1"/>
    <property type="molecule type" value="Genomic_DNA"/>
</dbReference>
<accession>A0A1I4CZP8</accession>
<evidence type="ECO:0000313" key="3">
    <source>
        <dbReference type="EMBL" id="SFK85416.1"/>
    </source>
</evidence>
<reference evidence="3 4" key="1">
    <citation type="submission" date="2016-10" db="EMBL/GenBank/DDBJ databases">
        <authorList>
            <person name="de Groot N.N."/>
        </authorList>
    </citation>
    <scope>NUCLEOTIDE SEQUENCE [LARGE SCALE GENOMIC DNA]</scope>
    <source>
        <strain evidence="3 4">NE2</strain>
    </source>
</reference>
<evidence type="ECO:0000256" key="1">
    <source>
        <dbReference type="SAM" id="MobiDB-lite"/>
    </source>
</evidence>
<dbReference type="OrthoDB" id="2086138at2"/>
<feature type="region of interest" description="Disordered" evidence="1">
    <location>
        <begin position="1"/>
        <end position="36"/>
    </location>
</feature>
<gene>
    <name evidence="3" type="ORF">SAMN05444581_13021</name>
</gene>
<name>A0A1I4CZP8_9HYPH</name>
<sequence>MADYEIGYGKPPRSRRFKKGMSGNPKGRPRNKSTPLADYINKTLDTLIEYRQRGRIKVATAGELSLKALVDRAVRGDLVAAELALLVLDRAEHKDKARVNEILVSGWLPDFPGQTAREKTESGAKNSDGASEEWWRRSKS</sequence>
<organism evidence="3 4">
    <name type="scientific">Methylocapsa palsarum</name>
    <dbReference type="NCBI Taxonomy" id="1612308"/>
    <lineage>
        <taxon>Bacteria</taxon>
        <taxon>Pseudomonadati</taxon>
        <taxon>Pseudomonadota</taxon>
        <taxon>Alphaproteobacteria</taxon>
        <taxon>Hyphomicrobiales</taxon>
        <taxon>Beijerinckiaceae</taxon>
        <taxon>Methylocapsa</taxon>
    </lineage>
</organism>
<feature type="region of interest" description="Disordered" evidence="1">
    <location>
        <begin position="110"/>
        <end position="140"/>
    </location>
</feature>
<dbReference type="Proteomes" id="UP000198755">
    <property type="component" value="Unassembled WGS sequence"/>
</dbReference>
<keyword evidence="4" id="KW-1185">Reference proteome</keyword>
<dbReference type="RefSeq" id="WP_091686467.1">
    <property type="nucleotide sequence ID" value="NZ_FOSN01000030.1"/>
</dbReference>
<evidence type="ECO:0000313" key="4">
    <source>
        <dbReference type="Proteomes" id="UP000198755"/>
    </source>
</evidence>
<dbReference type="AlphaFoldDB" id="A0A1I4CZP8"/>
<dbReference type="STRING" id="1612308.SAMN05444581_13021"/>
<dbReference type="Pfam" id="PF18932">
    <property type="entry name" value="DUF5681"/>
    <property type="match status" value="1"/>
</dbReference>
<proteinExistence type="predicted"/>
<feature type="domain" description="DUF5681" evidence="2">
    <location>
        <begin position="14"/>
        <end position="92"/>
    </location>
</feature>
<protein>
    <recommendedName>
        <fullName evidence="2">DUF5681 domain-containing protein</fullName>
    </recommendedName>
</protein>
<dbReference type="InterPro" id="IPR043736">
    <property type="entry name" value="DUF5681"/>
</dbReference>
<evidence type="ECO:0000259" key="2">
    <source>
        <dbReference type="Pfam" id="PF18932"/>
    </source>
</evidence>